<reference evidence="2" key="1">
    <citation type="submission" date="2021-05" db="EMBL/GenBank/DDBJ databases">
        <authorList>
            <person name="Alioto T."/>
            <person name="Alioto T."/>
            <person name="Gomez Garrido J."/>
        </authorList>
    </citation>
    <scope>NUCLEOTIDE SEQUENCE</scope>
</reference>
<dbReference type="AlphaFoldDB" id="A0A8D8BW15"/>
<proteinExistence type="predicted"/>
<name>A0A8D8BW15_CULPI</name>
<evidence type="ECO:0000256" key="1">
    <source>
        <dbReference type="SAM" id="MobiDB-lite"/>
    </source>
</evidence>
<feature type="region of interest" description="Disordered" evidence="1">
    <location>
        <begin position="57"/>
        <end position="103"/>
    </location>
</feature>
<accession>A0A8D8BW15</accession>
<feature type="region of interest" description="Disordered" evidence="1">
    <location>
        <begin position="1"/>
        <end position="33"/>
    </location>
</feature>
<dbReference type="EMBL" id="HBUE01088520">
    <property type="protein sequence ID" value="CAG6480397.1"/>
    <property type="molecule type" value="Transcribed_RNA"/>
</dbReference>
<sequence length="103" mass="10333">MAMRRPRVKVAANLAIRRPAKPASSGAGSADVKPGDAVAAVKVESVKCESAVIAVAETPEAVDPPTGGDDSGDVPTKAEVLGSVGEGKAAQDADQSTFKFPSD</sequence>
<protein>
    <submittedName>
        <fullName evidence="2">(northern house mosquito) hypothetical protein</fullName>
    </submittedName>
</protein>
<organism evidence="2">
    <name type="scientific">Culex pipiens</name>
    <name type="common">House mosquito</name>
    <dbReference type="NCBI Taxonomy" id="7175"/>
    <lineage>
        <taxon>Eukaryota</taxon>
        <taxon>Metazoa</taxon>
        <taxon>Ecdysozoa</taxon>
        <taxon>Arthropoda</taxon>
        <taxon>Hexapoda</taxon>
        <taxon>Insecta</taxon>
        <taxon>Pterygota</taxon>
        <taxon>Neoptera</taxon>
        <taxon>Endopterygota</taxon>
        <taxon>Diptera</taxon>
        <taxon>Nematocera</taxon>
        <taxon>Culicoidea</taxon>
        <taxon>Culicidae</taxon>
        <taxon>Culicinae</taxon>
        <taxon>Culicini</taxon>
        <taxon>Culex</taxon>
        <taxon>Culex</taxon>
    </lineage>
</organism>
<feature type="compositionally biased region" description="Polar residues" evidence="1">
    <location>
        <begin position="93"/>
        <end position="103"/>
    </location>
</feature>
<evidence type="ECO:0000313" key="2">
    <source>
        <dbReference type="EMBL" id="CAG6480397.1"/>
    </source>
</evidence>